<dbReference type="PANTHER" id="PTHR32303:SF10">
    <property type="entry name" value="OUTER MEMBRANE PROTEIN ASSEMBLY FACTOR BAMB"/>
    <property type="match status" value="1"/>
</dbReference>
<feature type="chain" id="PRO_5046522959" evidence="4">
    <location>
        <begin position="33"/>
        <end position="622"/>
    </location>
</feature>
<reference evidence="6 7" key="1">
    <citation type="submission" date="2019-02" db="EMBL/GenBank/DDBJ databases">
        <title>Deep-cultivation of Planctomycetes and their phenomic and genomic characterization uncovers novel biology.</title>
        <authorList>
            <person name="Wiegand S."/>
            <person name="Jogler M."/>
            <person name="Boedeker C."/>
            <person name="Pinto D."/>
            <person name="Vollmers J."/>
            <person name="Rivas-Marin E."/>
            <person name="Kohn T."/>
            <person name="Peeters S.H."/>
            <person name="Heuer A."/>
            <person name="Rast P."/>
            <person name="Oberbeckmann S."/>
            <person name="Bunk B."/>
            <person name="Jeske O."/>
            <person name="Meyerdierks A."/>
            <person name="Storesund J.E."/>
            <person name="Kallscheuer N."/>
            <person name="Luecker S."/>
            <person name="Lage O.M."/>
            <person name="Pohl T."/>
            <person name="Merkel B.J."/>
            <person name="Hornburger P."/>
            <person name="Mueller R.-W."/>
            <person name="Bruemmer F."/>
            <person name="Labrenz M."/>
            <person name="Spormann A.M."/>
            <person name="Op den Camp H."/>
            <person name="Overmann J."/>
            <person name="Amann R."/>
            <person name="Jetten M.S.M."/>
            <person name="Mascher T."/>
            <person name="Medema M.H."/>
            <person name="Devos D.P."/>
            <person name="Kaster A.-K."/>
            <person name="Ovreas L."/>
            <person name="Rohde M."/>
            <person name="Galperin M.Y."/>
            <person name="Jogler C."/>
        </authorList>
    </citation>
    <scope>NUCLEOTIDE SEQUENCE [LARGE SCALE GENOMIC DNA]</scope>
    <source>
        <strain evidence="6 7">TBK1r</strain>
    </source>
</reference>
<dbReference type="SUPFAM" id="SSF50998">
    <property type="entry name" value="Quinoprotein alcohol dehydrogenase-like"/>
    <property type="match status" value="1"/>
</dbReference>
<dbReference type="RefSeq" id="WP_419580570.1">
    <property type="nucleotide sequence ID" value="NZ_CP036432.1"/>
</dbReference>
<name>A0ABX5XZP9_9BACT</name>
<comment type="similarity">
    <text evidence="2">Belongs to the bacterial PQQ dehydrogenase family.</text>
</comment>
<dbReference type="EMBL" id="CP036432">
    <property type="protein sequence ID" value="QDV87510.1"/>
    <property type="molecule type" value="Genomic_DNA"/>
</dbReference>
<dbReference type="InterPro" id="IPR011047">
    <property type="entry name" value="Quinoprotein_ADH-like_sf"/>
</dbReference>
<evidence type="ECO:0000256" key="3">
    <source>
        <dbReference type="ARBA" id="ARBA00023002"/>
    </source>
</evidence>
<feature type="signal peptide" evidence="4">
    <location>
        <begin position="1"/>
        <end position="32"/>
    </location>
</feature>
<dbReference type="Gene3D" id="2.140.10.10">
    <property type="entry name" value="Quinoprotein alcohol dehydrogenase-like superfamily"/>
    <property type="match status" value="1"/>
</dbReference>
<dbReference type="Pfam" id="PF01011">
    <property type="entry name" value="PQQ"/>
    <property type="match status" value="1"/>
</dbReference>
<dbReference type="Proteomes" id="UP000318081">
    <property type="component" value="Chromosome"/>
</dbReference>
<dbReference type="GO" id="GO:0047059">
    <property type="term" value="F:polyvinyl alcohol dehydrogenase (cytochrome) activity"/>
    <property type="evidence" value="ECO:0007669"/>
    <property type="project" value="UniProtKB-EC"/>
</dbReference>
<evidence type="ECO:0000313" key="7">
    <source>
        <dbReference type="Proteomes" id="UP000318081"/>
    </source>
</evidence>
<sequence>MVRPIRTSTRVLAAGCFVMTLAATGVTQHALAAEPSDWAQYNYDNRGWRFNHAEQKLKAGNIGTLEEKWRFPRRGATDPVGVVHATPVVVDGYVYFGTTRTRPSFYKLTPDGEVCWCYEIESIVTAEHGDPYIEHGLTLTVDGVMNSALVDDQRVYFGTFGGQLICLDRFSGAERWKVNTKHDSFPLAHPANTIMSSPILADGKLIVAGGGFEHALGAIPDYPCCSGRGFVAAFDPENGNCLWDYAVGPEPQQFDPPIAMEFDNGERIEFVAGPSTSSVWCTPSYDQQSKTLFFGTDTHNAPRKPTPDDQRPYNKYSSAIIAIGVEHGNEKWVRQLVANDVWNNSIPAYDSRTGRYKDLSIGDTPKLYSITENGVRRNVLGVGCKDGAFYVIDRDDGQMLYQTPTYQGPPEPDRIAPKQTRILALPSALGGLQTGCGFDGDRVYANGTDWPGLAIALQGVASSRTHPIIPPSAGRVTAISPNTLVEHWRHERPRLHHTNLDDGGKFTCGDPVASGVALTDELVFFTTNLSGSLSALDSNTGELLKAIPIGPVWCGPSVSRGRVYVGSGSDLFQAWSSKKQVQSRIGFSLPKTKVGAVYCFGLPDDNGSQFSNAETCPECETD</sequence>
<dbReference type="EC" id="1.1.2.6" evidence="6"/>
<evidence type="ECO:0000259" key="5">
    <source>
        <dbReference type="Pfam" id="PF01011"/>
    </source>
</evidence>
<accession>A0ABX5XZP9</accession>
<keyword evidence="7" id="KW-1185">Reference proteome</keyword>
<organism evidence="6 7">
    <name type="scientific">Stieleria magnilauensis</name>
    <dbReference type="NCBI Taxonomy" id="2527963"/>
    <lineage>
        <taxon>Bacteria</taxon>
        <taxon>Pseudomonadati</taxon>
        <taxon>Planctomycetota</taxon>
        <taxon>Planctomycetia</taxon>
        <taxon>Pirellulales</taxon>
        <taxon>Pirellulaceae</taxon>
        <taxon>Stieleria</taxon>
    </lineage>
</organism>
<dbReference type="PANTHER" id="PTHR32303">
    <property type="entry name" value="QUINOPROTEIN ALCOHOL DEHYDROGENASE (CYTOCHROME C)"/>
    <property type="match status" value="1"/>
</dbReference>
<dbReference type="SMART" id="SM00564">
    <property type="entry name" value="PQQ"/>
    <property type="match status" value="6"/>
</dbReference>
<evidence type="ECO:0000256" key="2">
    <source>
        <dbReference type="ARBA" id="ARBA00008156"/>
    </source>
</evidence>
<evidence type="ECO:0000256" key="1">
    <source>
        <dbReference type="ARBA" id="ARBA00001931"/>
    </source>
</evidence>
<comment type="cofactor">
    <cofactor evidence="1">
        <name>pyrroloquinoline quinone</name>
        <dbReference type="ChEBI" id="CHEBI:58442"/>
    </cofactor>
</comment>
<proteinExistence type="inferred from homology"/>
<gene>
    <name evidence="6" type="primary">pvadh</name>
    <name evidence="6" type="ORF">TBK1r_65410</name>
</gene>
<evidence type="ECO:0000256" key="4">
    <source>
        <dbReference type="SAM" id="SignalP"/>
    </source>
</evidence>
<evidence type="ECO:0000313" key="6">
    <source>
        <dbReference type="EMBL" id="QDV87510.1"/>
    </source>
</evidence>
<dbReference type="InterPro" id="IPR002372">
    <property type="entry name" value="PQQ_rpt_dom"/>
</dbReference>
<dbReference type="Gene3D" id="2.40.128.630">
    <property type="match status" value="1"/>
</dbReference>
<keyword evidence="4" id="KW-0732">Signal</keyword>
<keyword evidence="3 6" id="KW-0560">Oxidoreductase</keyword>
<dbReference type="InterPro" id="IPR018391">
    <property type="entry name" value="PQQ_b-propeller_rpt"/>
</dbReference>
<feature type="domain" description="Pyrrolo-quinoline quinone repeat" evidence="5">
    <location>
        <begin position="38"/>
        <end position="403"/>
    </location>
</feature>
<protein>
    <submittedName>
        <fullName evidence="6">Polyvinylalcohol dehydrogenase</fullName>
        <ecNumber evidence="6">1.1.2.6</ecNumber>
    </submittedName>
</protein>